<dbReference type="PANTHER" id="PTHR43312:SF1">
    <property type="entry name" value="NADP-DEPENDENT OXIDOREDUCTASE DOMAIN-CONTAINING PROTEIN"/>
    <property type="match status" value="1"/>
</dbReference>
<dbReference type="Proteomes" id="UP001202717">
    <property type="component" value="Chromosome"/>
</dbReference>
<dbReference type="Pfam" id="PF00248">
    <property type="entry name" value="Aldo_ket_red"/>
    <property type="match status" value="1"/>
</dbReference>
<dbReference type="InterPro" id="IPR036812">
    <property type="entry name" value="NAD(P)_OxRdtase_dom_sf"/>
</dbReference>
<dbReference type="EMBL" id="CP116221">
    <property type="protein sequence ID" value="WCO01248.1"/>
    <property type="molecule type" value="Genomic_DNA"/>
</dbReference>
<keyword evidence="3" id="KW-1185">Reference proteome</keyword>
<evidence type="ECO:0000313" key="3">
    <source>
        <dbReference type="Proteomes" id="UP001202717"/>
    </source>
</evidence>
<gene>
    <name evidence="2" type="ORF">MUN68_014410</name>
</gene>
<sequence>MESIQNQKYGLGTAALGRPQYINVRQESNKNIDLASFKAQGLEVLEKAYQLGVRYFDTAPGYGLAEQLLFDWLKTKDDSTIQIATKWGYTYVANFNPDALVHEIKEHSVTKLNEQWSISKDFLPNLKVYQIHSATLETGVLKNEAVLNRLAYLKNEFNIQIGITTTGLNQTEVIKKALDVTIDDKQLFDAFQVTYNILDQSLNTIKTDLNSQNKTIILKEALANGRLLKNHNFSHYADLYKVLEELSYKYRVGIDAIALKFCEQTINNSLVLSGASTIEHLKANLKIESFKLSNTDIEELKDFKIKPTNYWNERKQLNWN</sequence>
<dbReference type="SUPFAM" id="SSF51430">
    <property type="entry name" value="NAD(P)-linked oxidoreductase"/>
    <property type="match status" value="1"/>
</dbReference>
<evidence type="ECO:0000259" key="1">
    <source>
        <dbReference type="Pfam" id="PF00248"/>
    </source>
</evidence>
<name>A0ABY7RW79_9FLAO</name>
<proteinExistence type="predicted"/>
<dbReference type="RefSeq" id="WP_249993648.1">
    <property type="nucleotide sequence ID" value="NZ_CP116221.1"/>
</dbReference>
<reference evidence="2 3" key="1">
    <citation type="submission" date="2023-01" db="EMBL/GenBank/DDBJ databases">
        <title>Psychroserpens ponticola sp. nov., isolated from seawater.</title>
        <authorList>
            <person name="Kristyanto S."/>
            <person name="Jung J."/>
            <person name="Kim J.M."/>
            <person name="Jeon C.O."/>
        </authorList>
    </citation>
    <scope>NUCLEOTIDE SEQUENCE [LARGE SCALE GENOMIC DNA]</scope>
    <source>
        <strain evidence="2 3">MSW6</strain>
    </source>
</reference>
<dbReference type="InterPro" id="IPR023210">
    <property type="entry name" value="NADP_OxRdtase_dom"/>
</dbReference>
<protein>
    <submittedName>
        <fullName evidence="2">Aldo/keto reductase</fullName>
    </submittedName>
</protein>
<organism evidence="2 3">
    <name type="scientific">Psychroserpens ponticola</name>
    <dbReference type="NCBI Taxonomy" id="2932268"/>
    <lineage>
        <taxon>Bacteria</taxon>
        <taxon>Pseudomonadati</taxon>
        <taxon>Bacteroidota</taxon>
        <taxon>Flavobacteriia</taxon>
        <taxon>Flavobacteriales</taxon>
        <taxon>Flavobacteriaceae</taxon>
        <taxon>Psychroserpens</taxon>
    </lineage>
</organism>
<evidence type="ECO:0000313" key="2">
    <source>
        <dbReference type="EMBL" id="WCO01248.1"/>
    </source>
</evidence>
<dbReference type="InterPro" id="IPR053135">
    <property type="entry name" value="AKR2_Oxidoreductase"/>
</dbReference>
<dbReference type="PANTHER" id="PTHR43312">
    <property type="entry name" value="D-THREO-ALDOSE 1-DEHYDROGENASE"/>
    <property type="match status" value="1"/>
</dbReference>
<feature type="domain" description="NADP-dependent oxidoreductase" evidence="1">
    <location>
        <begin position="38"/>
        <end position="302"/>
    </location>
</feature>
<accession>A0ABY7RW79</accession>
<dbReference type="Gene3D" id="3.20.20.100">
    <property type="entry name" value="NADP-dependent oxidoreductase domain"/>
    <property type="match status" value="1"/>
</dbReference>